<organism evidence="1 2">
    <name type="scientific">Trifolium medium</name>
    <dbReference type="NCBI Taxonomy" id="97028"/>
    <lineage>
        <taxon>Eukaryota</taxon>
        <taxon>Viridiplantae</taxon>
        <taxon>Streptophyta</taxon>
        <taxon>Embryophyta</taxon>
        <taxon>Tracheophyta</taxon>
        <taxon>Spermatophyta</taxon>
        <taxon>Magnoliopsida</taxon>
        <taxon>eudicotyledons</taxon>
        <taxon>Gunneridae</taxon>
        <taxon>Pentapetalae</taxon>
        <taxon>rosids</taxon>
        <taxon>fabids</taxon>
        <taxon>Fabales</taxon>
        <taxon>Fabaceae</taxon>
        <taxon>Papilionoideae</taxon>
        <taxon>50 kb inversion clade</taxon>
        <taxon>NPAAA clade</taxon>
        <taxon>Hologalegina</taxon>
        <taxon>IRL clade</taxon>
        <taxon>Trifolieae</taxon>
        <taxon>Trifolium</taxon>
    </lineage>
</organism>
<comment type="caution">
    <text evidence="1">The sequence shown here is derived from an EMBL/GenBank/DDBJ whole genome shotgun (WGS) entry which is preliminary data.</text>
</comment>
<name>A0A392QK25_9FABA</name>
<dbReference type="Proteomes" id="UP000265520">
    <property type="component" value="Unassembled WGS sequence"/>
</dbReference>
<dbReference type="AlphaFoldDB" id="A0A392QK25"/>
<dbReference type="EMBL" id="LXQA010139373">
    <property type="protein sequence ID" value="MCI24060.1"/>
    <property type="molecule type" value="Genomic_DNA"/>
</dbReference>
<evidence type="ECO:0000313" key="1">
    <source>
        <dbReference type="EMBL" id="MCI24060.1"/>
    </source>
</evidence>
<protein>
    <submittedName>
        <fullName evidence="1">Uncharacterized protein</fullName>
    </submittedName>
</protein>
<keyword evidence="2" id="KW-1185">Reference proteome</keyword>
<reference evidence="1 2" key="1">
    <citation type="journal article" date="2018" name="Front. Plant Sci.">
        <title>Red Clover (Trifolium pratense) and Zigzag Clover (T. medium) - A Picture of Genomic Similarities and Differences.</title>
        <authorList>
            <person name="Dluhosova J."/>
            <person name="Istvanek J."/>
            <person name="Nedelnik J."/>
            <person name="Repkova J."/>
        </authorList>
    </citation>
    <scope>NUCLEOTIDE SEQUENCE [LARGE SCALE GENOMIC DNA]</scope>
    <source>
        <strain evidence="2">cv. 10/8</strain>
        <tissue evidence="1">Leaf</tissue>
    </source>
</reference>
<proteinExistence type="predicted"/>
<feature type="non-terminal residue" evidence="1">
    <location>
        <position position="1"/>
    </location>
</feature>
<accession>A0A392QK25</accession>
<sequence length="58" mass="6419">KLPSESRMHQLDHVWLDVSKKLASTLHFTNRAGAAAIDRQRGLMHSCVSACNNVSQCV</sequence>
<evidence type="ECO:0000313" key="2">
    <source>
        <dbReference type="Proteomes" id="UP000265520"/>
    </source>
</evidence>